<name>A0ABQ5F5K1_9ASTR</name>
<dbReference type="Proteomes" id="UP001151760">
    <property type="component" value="Unassembled WGS sequence"/>
</dbReference>
<comment type="caution">
    <text evidence="1">The sequence shown here is derived from an EMBL/GenBank/DDBJ whole genome shotgun (WGS) entry which is preliminary data.</text>
</comment>
<keyword evidence="2" id="KW-1185">Reference proteome</keyword>
<protein>
    <submittedName>
        <fullName evidence="1">Uncharacterized protein</fullName>
    </submittedName>
</protein>
<sequence length="94" mass="11192">MNALWKLWNKNNDQEGRIFRRIDEEVNNNREPWNDQIEVSENESEVAEIFRIETADYRYTERSHSEMGRPVQEQEKNGLSRLSLYAYKETPGAA</sequence>
<accession>A0ABQ5F5K1</accession>
<evidence type="ECO:0000313" key="1">
    <source>
        <dbReference type="EMBL" id="GJT58555.1"/>
    </source>
</evidence>
<reference evidence="1" key="2">
    <citation type="submission" date="2022-01" db="EMBL/GenBank/DDBJ databases">
        <authorList>
            <person name="Yamashiro T."/>
            <person name="Shiraishi A."/>
            <person name="Satake H."/>
            <person name="Nakayama K."/>
        </authorList>
    </citation>
    <scope>NUCLEOTIDE SEQUENCE</scope>
</reference>
<reference evidence="1" key="1">
    <citation type="journal article" date="2022" name="Int. J. Mol. Sci.">
        <title>Draft Genome of Tanacetum Coccineum: Genomic Comparison of Closely Related Tanacetum-Family Plants.</title>
        <authorList>
            <person name="Yamashiro T."/>
            <person name="Shiraishi A."/>
            <person name="Nakayama K."/>
            <person name="Satake H."/>
        </authorList>
    </citation>
    <scope>NUCLEOTIDE SEQUENCE</scope>
</reference>
<evidence type="ECO:0000313" key="2">
    <source>
        <dbReference type="Proteomes" id="UP001151760"/>
    </source>
</evidence>
<gene>
    <name evidence="1" type="ORF">Tco_1002088</name>
</gene>
<organism evidence="1 2">
    <name type="scientific">Tanacetum coccineum</name>
    <dbReference type="NCBI Taxonomy" id="301880"/>
    <lineage>
        <taxon>Eukaryota</taxon>
        <taxon>Viridiplantae</taxon>
        <taxon>Streptophyta</taxon>
        <taxon>Embryophyta</taxon>
        <taxon>Tracheophyta</taxon>
        <taxon>Spermatophyta</taxon>
        <taxon>Magnoliopsida</taxon>
        <taxon>eudicotyledons</taxon>
        <taxon>Gunneridae</taxon>
        <taxon>Pentapetalae</taxon>
        <taxon>asterids</taxon>
        <taxon>campanulids</taxon>
        <taxon>Asterales</taxon>
        <taxon>Asteraceae</taxon>
        <taxon>Asteroideae</taxon>
        <taxon>Anthemideae</taxon>
        <taxon>Anthemidinae</taxon>
        <taxon>Tanacetum</taxon>
    </lineage>
</organism>
<proteinExistence type="predicted"/>
<dbReference type="EMBL" id="BQNB010017030">
    <property type="protein sequence ID" value="GJT58555.1"/>
    <property type="molecule type" value="Genomic_DNA"/>
</dbReference>